<reference evidence="2" key="1">
    <citation type="submission" date="2016-03" db="EMBL/GenBank/DDBJ databases">
        <title>Complete genome sequence of the type strain Actinoalloteichus hymeniacidonis DSM 45092.</title>
        <authorList>
            <person name="Schaffert L."/>
            <person name="Albersmeier A."/>
            <person name="Winkler A."/>
            <person name="Kalinowski J."/>
            <person name="Zotchev S."/>
            <person name="Ruckert C."/>
        </authorList>
    </citation>
    <scope>NUCLEOTIDE SEQUENCE [LARGE SCALE GENOMIC DNA]</scope>
    <source>
        <strain evidence="2">HPA177(T) (DSM 45092(T))</strain>
    </source>
</reference>
<accession>A0AAC9N0V1</accession>
<keyword evidence="2" id="KW-1185">Reference proteome</keyword>
<dbReference type="Proteomes" id="UP000095210">
    <property type="component" value="Chromosome"/>
</dbReference>
<dbReference type="EMBL" id="CP014859">
    <property type="protein sequence ID" value="AOS65984.1"/>
    <property type="molecule type" value="Genomic_DNA"/>
</dbReference>
<organism evidence="1 2">
    <name type="scientific">Actinoalloteichus hymeniacidonis</name>
    <dbReference type="NCBI Taxonomy" id="340345"/>
    <lineage>
        <taxon>Bacteria</taxon>
        <taxon>Bacillati</taxon>
        <taxon>Actinomycetota</taxon>
        <taxon>Actinomycetes</taxon>
        <taxon>Pseudonocardiales</taxon>
        <taxon>Pseudonocardiaceae</taxon>
        <taxon>Actinoalloteichus</taxon>
    </lineage>
</organism>
<name>A0AAC9N0V1_9PSEU</name>
<dbReference type="RefSeq" id="WP_069852807.1">
    <property type="nucleotide sequence ID" value="NZ_CP014859.1"/>
</dbReference>
<dbReference type="KEGG" id="ahm:TL08_26075"/>
<evidence type="ECO:0000313" key="1">
    <source>
        <dbReference type="EMBL" id="AOS65984.1"/>
    </source>
</evidence>
<sequence>MAGQVNITTPLPAALVGEAGGQVTNAGFQIDIEAVPVLRERLLAAIDHLREAGASGQQLTDLSPPGDDPASTVAVAGFVERAVGPTGSLSTTVDAAVSALTEVVARIDLAAARYRALDEEQADGLTTSLRRPG</sequence>
<proteinExistence type="predicted"/>
<protein>
    <recommendedName>
        <fullName evidence="3">PE domain-containing protein</fullName>
    </recommendedName>
</protein>
<evidence type="ECO:0008006" key="3">
    <source>
        <dbReference type="Google" id="ProtNLM"/>
    </source>
</evidence>
<dbReference type="AlphaFoldDB" id="A0AAC9N0V1"/>
<evidence type="ECO:0000313" key="2">
    <source>
        <dbReference type="Proteomes" id="UP000095210"/>
    </source>
</evidence>
<gene>
    <name evidence="1" type="ORF">TL08_26075</name>
</gene>